<feature type="non-terminal residue" evidence="1">
    <location>
        <position position="388"/>
    </location>
</feature>
<protein>
    <recommendedName>
        <fullName evidence="3">Caspase family p20 domain-containing protein</fullName>
    </recommendedName>
</protein>
<reference evidence="1 2" key="1">
    <citation type="journal article" date="2018" name="Gigascience">
        <title>Genomes of trombidid mites reveal novel predicted allergens and laterally-transferred genes associated with secondary metabolism.</title>
        <authorList>
            <person name="Dong X."/>
            <person name="Chaisiri K."/>
            <person name="Xia D."/>
            <person name="Armstrong S.D."/>
            <person name="Fang Y."/>
            <person name="Donnelly M.J."/>
            <person name="Kadowaki T."/>
            <person name="McGarry J.W."/>
            <person name="Darby A.C."/>
            <person name="Makepeace B.L."/>
        </authorList>
    </citation>
    <scope>NUCLEOTIDE SEQUENCE [LARGE SCALE GENOMIC DNA]</scope>
    <source>
        <strain evidence="1">UoL-UT</strain>
    </source>
</reference>
<dbReference type="AlphaFoldDB" id="A0A443S126"/>
<comment type="caution">
    <text evidence="1">The sequence shown here is derived from an EMBL/GenBank/DDBJ whole genome shotgun (WGS) entry which is preliminary data.</text>
</comment>
<keyword evidence="2" id="KW-1185">Reference proteome</keyword>
<name>A0A443S126_9ACAR</name>
<evidence type="ECO:0000313" key="1">
    <source>
        <dbReference type="EMBL" id="RWS21194.1"/>
    </source>
</evidence>
<dbReference type="InterPro" id="IPR029030">
    <property type="entry name" value="Caspase-like_dom_sf"/>
</dbReference>
<dbReference type="EMBL" id="NCKV01013269">
    <property type="protein sequence ID" value="RWS21194.1"/>
    <property type="molecule type" value="Genomic_DNA"/>
</dbReference>
<dbReference type="Proteomes" id="UP000288716">
    <property type="component" value="Unassembled WGS sequence"/>
</dbReference>
<proteinExistence type="predicted"/>
<evidence type="ECO:0000313" key="2">
    <source>
        <dbReference type="Proteomes" id="UP000288716"/>
    </source>
</evidence>
<dbReference type="SUPFAM" id="SSF52129">
    <property type="entry name" value="Caspase-like"/>
    <property type="match status" value="1"/>
</dbReference>
<organism evidence="1 2">
    <name type="scientific">Leptotrombidium deliense</name>
    <dbReference type="NCBI Taxonomy" id="299467"/>
    <lineage>
        <taxon>Eukaryota</taxon>
        <taxon>Metazoa</taxon>
        <taxon>Ecdysozoa</taxon>
        <taxon>Arthropoda</taxon>
        <taxon>Chelicerata</taxon>
        <taxon>Arachnida</taxon>
        <taxon>Acari</taxon>
        <taxon>Acariformes</taxon>
        <taxon>Trombidiformes</taxon>
        <taxon>Prostigmata</taxon>
        <taxon>Anystina</taxon>
        <taxon>Parasitengona</taxon>
        <taxon>Trombiculoidea</taxon>
        <taxon>Trombiculidae</taxon>
        <taxon>Leptotrombidium</taxon>
    </lineage>
</organism>
<gene>
    <name evidence="1" type="ORF">B4U80_14174</name>
</gene>
<accession>A0A443S126</accession>
<sequence>MQVSNMRKRFFFYPSDLLSLKPELKRVLFTTYPSTANDGFAGLCIIIGKISERLSLFFKKLKYNVIETSDLKFDEMVNLLRSNIIDNGAIFIFICINNIDGFSILLDIIGVMSRIYKNFEIPIFILCHHNFSVAALNTGFEEMKVLNFESIIISQLNDEDPIISFNNSFMQSLCDKINVFKDTDLRDVVSMCHTDYRRYGLTTYSQYSKPIYLNTSSQMSSKEGSSKLRGDGKALCFVFNTCKFAKDEQQFPASEDAGRFLQLMRSLGHNAIPKIHLSKDEIISVLEKAAKVKLNDYYAIIIYFSCTLMLDKEKGELQPSIVLKNGEYLLLEDIMQLSRKFPLQPTILIVNSFYSDAERMEGVRNYPRREFPKYTPDYFLRLVKSNLA</sequence>
<evidence type="ECO:0008006" key="3">
    <source>
        <dbReference type="Google" id="ProtNLM"/>
    </source>
</evidence>
<dbReference type="VEuPathDB" id="VectorBase:LDEU010846"/>
<dbReference type="Gene3D" id="3.40.50.1460">
    <property type="match status" value="1"/>
</dbReference>